<dbReference type="SUPFAM" id="SSF51445">
    <property type="entry name" value="(Trans)glycosidases"/>
    <property type="match status" value="1"/>
</dbReference>
<evidence type="ECO:0000256" key="1">
    <source>
        <dbReference type="ARBA" id="ARBA00010838"/>
    </source>
</evidence>
<proteinExistence type="inferred from homology"/>
<name>A0A4D6N8I2_VIGUN</name>
<sequence length="572" mass="64585">MTSTQTFLQLRALTIPVRVSPKWEVGTTKPNHIVCKAQNEDVQDSDVTNLSLLSRRLALGTALIGGAAASATKPSPARAADAQLSLQKPPVTTLPAISYEEYPASVVEALSLNRTSFPEGFVFGTASAAYQKINDRSNGDVAVDEYHRYEEDIKIMKDMNLDAYRFSISWSRILPNGKPGENEEGVNKEGIEYYNKLIDHLIANGLEPYVTLFHWDFPQALEEEYGGFLNPRVVDDFRNYADICFKYFGDRVKYWITLNEPWAYSREGYAVGTFAPGRCSESLDSTCLGGDSGTEPYIVTHHLLLAHAAAVDVYKNIYKDDQKGVIGITLISRWFEPYSNSEADKRAVQRALDFLFGWYMEPLTSGRYPESMRSLVGKRLPEFSEEESRLVAGSFDFLGLNYYTTNYAADQAASNLKPSYETDANVNYLTERNGIPVGTPTASDWLYVCPKGFKDLLLYTKATYNNPLIYITENGRGNDVNDEAQTLEEALLDIYRIDYYYRHLYYLLSAIGEGVNVQGYFAWSLLDNFEWKNGYSVGFGLNYVDRNDGLKRYAKLSAQWFTNFLKKPSLPK</sequence>
<dbReference type="PROSITE" id="PS00572">
    <property type="entry name" value="GLYCOSYL_HYDROL_F1_1"/>
    <property type="match status" value="1"/>
</dbReference>
<dbReference type="InterPro" id="IPR017853">
    <property type="entry name" value="GH"/>
</dbReference>
<evidence type="ECO:0000256" key="4">
    <source>
        <dbReference type="PROSITE-ProRule" id="PRU10055"/>
    </source>
</evidence>
<dbReference type="FunFam" id="3.20.20.80:FF:000020">
    <property type="entry name" value="Beta-glucosidase 12"/>
    <property type="match status" value="1"/>
</dbReference>
<evidence type="ECO:0000256" key="2">
    <source>
        <dbReference type="ARBA" id="ARBA00022801"/>
    </source>
</evidence>
<evidence type="ECO:0000256" key="3">
    <source>
        <dbReference type="ARBA" id="ARBA00023295"/>
    </source>
</evidence>
<dbReference type="GO" id="GO:0008422">
    <property type="term" value="F:beta-glucosidase activity"/>
    <property type="evidence" value="ECO:0007669"/>
    <property type="project" value="TreeGrafter"/>
</dbReference>
<dbReference type="EMBL" id="CP039354">
    <property type="protein sequence ID" value="QCE09141.1"/>
    <property type="molecule type" value="Genomic_DNA"/>
</dbReference>
<dbReference type="Pfam" id="PF00232">
    <property type="entry name" value="Glyco_hydro_1"/>
    <property type="match status" value="1"/>
</dbReference>
<feature type="active site" description="Nucleophile" evidence="4">
    <location>
        <position position="473"/>
    </location>
</feature>
<accession>A0A4D6N8I2</accession>
<comment type="similarity">
    <text evidence="1 5">Belongs to the glycosyl hydrolase 1 family.</text>
</comment>
<evidence type="ECO:0000256" key="5">
    <source>
        <dbReference type="RuleBase" id="RU003690"/>
    </source>
</evidence>
<keyword evidence="7" id="KW-1185">Reference proteome</keyword>
<dbReference type="PRINTS" id="PR00131">
    <property type="entry name" value="GLHYDRLASE1"/>
</dbReference>
<gene>
    <name evidence="6" type="ORF">DEO72_LG10g360</name>
</gene>
<dbReference type="InterPro" id="IPR001360">
    <property type="entry name" value="Glyco_hydro_1"/>
</dbReference>
<dbReference type="InterPro" id="IPR018120">
    <property type="entry name" value="Glyco_hydro_1_AS"/>
</dbReference>
<dbReference type="AlphaFoldDB" id="A0A4D6N8I2"/>
<dbReference type="PANTHER" id="PTHR10353">
    <property type="entry name" value="GLYCOSYL HYDROLASE"/>
    <property type="match status" value="1"/>
</dbReference>
<keyword evidence="3" id="KW-0326">Glycosidase</keyword>
<organism evidence="6 7">
    <name type="scientific">Vigna unguiculata</name>
    <name type="common">Cowpea</name>
    <dbReference type="NCBI Taxonomy" id="3917"/>
    <lineage>
        <taxon>Eukaryota</taxon>
        <taxon>Viridiplantae</taxon>
        <taxon>Streptophyta</taxon>
        <taxon>Embryophyta</taxon>
        <taxon>Tracheophyta</taxon>
        <taxon>Spermatophyta</taxon>
        <taxon>Magnoliopsida</taxon>
        <taxon>eudicotyledons</taxon>
        <taxon>Gunneridae</taxon>
        <taxon>Pentapetalae</taxon>
        <taxon>rosids</taxon>
        <taxon>fabids</taxon>
        <taxon>Fabales</taxon>
        <taxon>Fabaceae</taxon>
        <taxon>Papilionoideae</taxon>
        <taxon>50 kb inversion clade</taxon>
        <taxon>NPAAA clade</taxon>
        <taxon>indigoferoid/millettioid clade</taxon>
        <taxon>Phaseoleae</taxon>
        <taxon>Vigna</taxon>
    </lineage>
</organism>
<reference evidence="6 7" key="1">
    <citation type="submission" date="2019-04" db="EMBL/GenBank/DDBJ databases">
        <title>An improved genome assembly and genetic linkage map for asparagus bean, Vigna unguiculata ssp. sesquipedialis.</title>
        <authorList>
            <person name="Xia Q."/>
            <person name="Zhang R."/>
            <person name="Dong Y."/>
        </authorList>
    </citation>
    <scope>NUCLEOTIDE SEQUENCE [LARGE SCALE GENOMIC DNA]</scope>
    <source>
        <tissue evidence="6">Leaf</tissue>
    </source>
</reference>
<dbReference type="Proteomes" id="UP000501690">
    <property type="component" value="Linkage Group LG10"/>
</dbReference>
<dbReference type="PANTHER" id="PTHR10353:SF137">
    <property type="entry name" value="MYROSINASE 3-RELATED"/>
    <property type="match status" value="1"/>
</dbReference>
<dbReference type="GO" id="GO:0005975">
    <property type="term" value="P:carbohydrate metabolic process"/>
    <property type="evidence" value="ECO:0007669"/>
    <property type="project" value="InterPro"/>
</dbReference>
<keyword evidence="2" id="KW-0378">Hydrolase</keyword>
<evidence type="ECO:0000313" key="7">
    <source>
        <dbReference type="Proteomes" id="UP000501690"/>
    </source>
</evidence>
<evidence type="ECO:0000313" key="6">
    <source>
        <dbReference type="EMBL" id="QCE09141.1"/>
    </source>
</evidence>
<protein>
    <submittedName>
        <fullName evidence="6">Beta-glucosidase</fullName>
    </submittedName>
</protein>
<dbReference type="Gene3D" id="3.20.20.80">
    <property type="entry name" value="Glycosidases"/>
    <property type="match status" value="1"/>
</dbReference>